<comment type="caution">
    <text evidence="3">The sequence shown here is derived from an EMBL/GenBank/DDBJ whole genome shotgun (WGS) entry which is preliminary data.</text>
</comment>
<dbReference type="NCBIfam" id="TIGR03927">
    <property type="entry name" value="T7SS_EssA_Firm"/>
    <property type="match status" value="1"/>
</dbReference>
<keyword evidence="1" id="KW-0812">Transmembrane</keyword>
<reference evidence="3 4" key="1">
    <citation type="submission" date="2019-01" db="EMBL/GenBank/DDBJ databases">
        <title>Weissella sp. nov., a novel lactic acid bacterium isolated from animal feces.</title>
        <authorList>
            <person name="Wang L.-T."/>
        </authorList>
    </citation>
    <scope>NUCLEOTIDE SEQUENCE [LARGE SCALE GENOMIC DNA]</scope>
    <source>
        <strain evidence="3 4">8H-2</strain>
    </source>
</reference>
<dbReference type="InterPro" id="IPR018920">
    <property type="entry name" value="EssA/YueC"/>
</dbReference>
<keyword evidence="1" id="KW-1133">Transmembrane helix</keyword>
<gene>
    <name evidence="3" type="primary">essA</name>
    <name evidence="3" type="ORF">ESZ50_09615</name>
</gene>
<name>A0A6C2C2Z8_9LACO</name>
<dbReference type="EMBL" id="SDGZ01000023">
    <property type="protein sequence ID" value="TYC48227.1"/>
    <property type="molecule type" value="Genomic_DNA"/>
</dbReference>
<feature type="chain" id="PRO_5025343771" evidence="2">
    <location>
        <begin position="26"/>
        <end position="172"/>
    </location>
</feature>
<dbReference type="Proteomes" id="UP000371977">
    <property type="component" value="Unassembled WGS sequence"/>
</dbReference>
<proteinExistence type="predicted"/>
<accession>A0A6C2C2Z8</accession>
<evidence type="ECO:0000313" key="3">
    <source>
        <dbReference type="EMBL" id="TYC48227.1"/>
    </source>
</evidence>
<evidence type="ECO:0000313" key="4">
    <source>
        <dbReference type="Proteomes" id="UP000371977"/>
    </source>
</evidence>
<dbReference type="AlphaFoldDB" id="A0A6C2C2Z8"/>
<protein>
    <submittedName>
        <fullName evidence="3">Type VII secretion protein EssA</fullName>
    </submittedName>
</protein>
<feature type="transmembrane region" description="Helical" evidence="1">
    <location>
        <begin position="136"/>
        <end position="156"/>
    </location>
</feature>
<keyword evidence="4" id="KW-1185">Reference proteome</keyword>
<evidence type="ECO:0000256" key="2">
    <source>
        <dbReference type="SAM" id="SignalP"/>
    </source>
</evidence>
<feature type="signal peptide" evidence="2">
    <location>
        <begin position="1"/>
        <end position="25"/>
    </location>
</feature>
<evidence type="ECO:0000256" key="1">
    <source>
        <dbReference type="SAM" id="Phobius"/>
    </source>
</evidence>
<keyword evidence="1" id="KW-0472">Membrane</keyword>
<sequence length="172" mass="18726">MKKIVGLGFVVILLMTLTAGSPVHAENGNLDLNDQVLSGTDESTKVSDQNIEYEVAPDLFMKTKTTIVKKAQQADEDKIAVANTVNFSKSKAEDDQINSNQSEKGLFASKSVDWNKTGTGGQSSIASYSEQIFTTWLIRIVLGLLALAVVIAGIFIGQKYSERIRTLGRKKN</sequence>
<keyword evidence="2" id="KW-0732">Signal</keyword>
<organism evidence="3 4">
    <name type="scientific">Weissella muntiaci</name>
    <dbReference type="NCBI Taxonomy" id="2508881"/>
    <lineage>
        <taxon>Bacteria</taxon>
        <taxon>Bacillati</taxon>
        <taxon>Bacillota</taxon>
        <taxon>Bacilli</taxon>
        <taxon>Lactobacillales</taxon>
        <taxon>Lactobacillaceae</taxon>
        <taxon>Weissella</taxon>
    </lineage>
</organism>
<dbReference type="OrthoDB" id="9836747at2"/>
<dbReference type="RefSeq" id="WP_148623418.1">
    <property type="nucleotide sequence ID" value="NZ_SDGZ01000023.1"/>
</dbReference>